<feature type="domain" description="Protein N-terminal glutamine amidohydrolase alpha beta roll" evidence="9">
    <location>
        <begin position="12"/>
        <end position="221"/>
    </location>
</feature>
<evidence type="ECO:0000256" key="6">
    <source>
        <dbReference type="ARBA" id="ARBA00029677"/>
    </source>
</evidence>
<dbReference type="GO" id="GO:0005634">
    <property type="term" value="C:nucleus"/>
    <property type="evidence" value="ECO:0007669"/>
    <property type="project" value="TreeGrafter"/>
</dbReference>
<comment type="similarity">
    <text evidence="1 8">Belongs to the NTAQ1 family.</text>
</comment>
<reference evidence="10 11" key="1">
    <citation type="submission" date="2021-08" db="EMBL/GenBank/DDBJ databases">
        <title>Draft Genome Sequence of Phanerochaete sordida strain YK-624.</title>
        <authorList>
            <person name="Mori T."/>
            <person name="Dohra H."/>
            <person name="Suzuki T."/>
            <person name="Kawagishi H."/>
            <person name="Hirai H."/>
        </authorList>
    </citation>
    <scope>NUCLEOTIDE SEQUENCE [LARGE SCALE GENOMIC DNA]</scope>
    <source>
        <strain evidence="10 11">YK-624</strain>
    </source>
</reference>
<dbReference type="EC" id="3.5.1.122" evidence="3 8"/>
<dbReference type="PANTHER" id="PTHR13035:SF0">
    <property type="entry name" value="PROTEIN N-TERMINAL GLUTAMINE AMIDOHYDROLASE"/>
    <property type="match status" value="1"/>
</dbReference>
<dbReference type="EMBL" id="BPQB01000082">
    <property type="protein sequence ID" value="GJE98128.1"/>
    <property type="molecule type" value="Genomic_DNA"/>
</dbReference>
<evidence type="ECO:0000256" key="4">
    <source>
        <dbReference type="ARBA" id="ARBA00021247"/>
    </source>
</evidence>
<comment type="catalytic activity">
    <reaction evidence="7 8">
        <text>N-terminal L-glutaminyl-[protein] + H2O = N-terminal L-glutamyl-[protein] + NH4(+)</text>
        <dbReference type="Rhea" id="RHEA:50680"/>
        <dbReference type="Rhea" id="RHEA-COMP:12668"/>
        <dbReference type="Rhea" id="RHEA-COMP:12777"/>
        <dbReference type="ChEBI" id="CHEBI:15377"/>
        <dbReference type="ChEBI" id="CHEBI:28938"/>
        <dbReference type="ChEBI" id="CHEBI:64721"/>
        <dbReference type="ChEBI" id="CHEBI:64722"/>
        <dbReference type="EC" id="3.5.1.122"/>
    </reaction>
</comment>
<sequence>MSPPPVPADHVYTRCYCEENIYTLADALNRTVASADDTGVAWDAYVVFVSNHQKTVALWHQKAREGVVVWDYHVVLLLRARIALGKSAPPDGETTEAWVYDFDSCAPVPCLWQDYMRATFPYAFSGRWEVPAQYVSLFRVVPAQEYLDHFVSDRSHMLVQGQLDVYAAEPPPYPSLRGRKASNSQLKTNLMPSFVNMRSHVSDSGLHLADDVTEARTYGRVLGISDFISWLSGEASTAAE</sequence>
<evidence type="ECO:0000256" key="1">
    <source>
        <dbReference type="ARBA" id="ARBA00008985"/>
    </source>
</evidence>
<comment type="caution">
    <text evidence="10">The sequence shown here is derived from an EMBL/GenBank/DDBJ whole genome shotgun (WGS) entry which is preliminary data.</text>
</comment>
<name>A0A9P3LK49_9APHY</name>
<evidence type="ECO:0000313" key="10">
    <source>
        <dbReference type="EMBL" id="GJE98128.1"/>
    </source>
</evidence>
<keyword evidence="5 8" id="KW-0378">Hydrolase</keyword>
<dbReference type="GO" id="GO:0008418">
    <property type="term" value="F:protein-N-terminal asparagine amidohydrolase activity"/>
    <property type="evidence" value="ECO:0007669"/>
    <property type="project" value="UniProtKB-UniRule"/>
</dbReference>
<proteinExistence type="inferred from homology"/>
<protein>
    <recommendedName>
        <fullName evidence="4 8">Protein N-terminal glutamine amidohydrolase</fullName>
        <ecNumber evidence="3 8">3.5.1.122</ecNumber>
    </recommendedName>
    <alternativeName>
        <fullName evidence="6 8">Protein NH2-terminal glutamine deamidase</fullName>
    </alternativeName>
</protein>
<dbReference type="InterPro" id="IPR039733">
    <property type="entry name" value="NTAQ1"/>
</dbReference>
<dbReference type="AlphaFoldDB" id="A0A9P3LK49"/>
<evidence type="ECO:0000256" key="8">
    <source>
        <dbReference type="RuleBase" id="RU367082"/>
    </source>
</evidence>
<evidence type="ECO:0000256" key="5">
    <source>
        <dbReference type="ARBA" id="ARBA00022801"/>
    </source>
</evidence>
<evidence type="ECO:0000256" key="3">
    <source>
        <dbReference type="ARBA" id="ARBA00012718"/>
    </source>
</evidence>
<comment type="subunit">
    <text evidence="2 8">Monomer.</text>
</comment>
<evidence type="ECO:0000256" key="2">
    <source>
        <dbReference type="ARBA" id="ARBA00011245"/>
    </source>
</evidence>
<dbReference type="GO" id="GO:0070773">
    <property type="term" value="F:protein-N-terminal glutamine amidohydrolase activity"/>
    <property type="evidence" value="ECO:0007669"/>
    <property type="project" value="UniProtKB-UniRule"/>
</dbReference>
<dbReference type="InterPro" id="IPR023128">
    <property type="entry name" value="Prot_N_Gln_amidohydro_ab_roll"/>
</dbReference>
<keyword evidence="11" id="KW-1185">Reference proteome</keyword>
<dbReference type="GO" id="GO:0005829">
    <property type="term" value="C:cytosol"/>
    <property type="evidence" value="ECO:0007669"/>
    <property type="project" value="TreeGrafter"/>
</dbReference>
<dbReference type="InterPro" id="IPR037132">
    <property type="entry name" value="N_Gln_amidohydro_ab_roll_sf"/>
</dbReference>
<evidence type="ECO:0000256" key="7">
    <source>
        <dbReference type="ARBA" id="ARBA00048768"/>
    </source>
</evidence>
<dbReference type="Pfam" id="PF09764">
    <property type="entry name" value="Nt_Gln_amidase"/>
    <property type="match status" value="1"/>
</dbReference>
<dbReference type="PANTHER" id="PTHR13035">
    <property type="entry name" value="PROTEIN N-TERMINAL GLUTAMINE AMIDOHYDROLASE"/>
    <property type="match status" value="1"/>
</dbReference>
<dbReference type="OrthoDB" id="191192at2759"/>
<evidence type="ECO:0000259" key="9">
    <source>
        <dbReference type="Pfam" id="PF09764"/>
    </source>
</evidence>
<comment type="function">
    <text evidence="8">Mediates the side-chain deamidation of N-terminal glutamine residues to glutamate, an important step in N-end rule pathway of protein degradation. Conversion of the resulting N-terminal glutamine to glutamate renders the protein susceptible to arginylation, polyubiquitination and degradation as specified by the N-end rule. Does not act on substrates with internal or C-terminal glutamine and does not act on non-glutamine residues in any position.</text>
</comment>
<organism evidence="10 11">
    <name type="scientific">Phanerochaete sordida</name>
    <dbReference type="NCBI Taxonomy" id="48140"/>
    <lineage>
        <taxon>Eukaryota</taxon>
        <taxon>Fungi</taxon>
        <taxon>Dikarya</taxon>
        <taxon>Basidiomycota</taxon>
        <taxon>Agaricomycotina</taxon>
        <taxon>Agaricomycetes</taxon>
        <taxon>Polyporales</taxon>
        <taxon>Phanerochaetaceae</taxon>
        <taxon>Phanerochaete</taxon>
    </lineage>
</organism>
<accession>A0A9P3LK49</accession>
<evidence type="ECO:0000313" key="11">
    <source>
        <dbReference type="Proteomes" id="UP000703269"/>
    </source>
</evidence>
<dbReference type="Proteomes" id="UP000703269">
    <property type="component" value="Unassembled WGS sequence"/>
</dbReference>
<gene>
    <name evidence="10" type="ORF">PsYK624_143500</name>
</gene>
<dbReference type="Gene3D" id="3.10.620.10">
    <property type="entry name" value="Protein N-terminal glutamine amidohydrolase, alpha beta roll"/>
    <property type="match status" value="1"/>
</dbReference>